<gene>
    <name evidence="2" type="ORF">MERR_LOCUS20392</name>
</gene>
<evidence type="ECO:0000313" key="3">
    <source>
        <dbReference type="Proteomes" id="UP000467841"/>
    </source>
</evidence>
<dbReference type="PANTHER" id="PTHR33116:SF78">
    <property type="entry name" value="OS12G0587133 PROTEIN"/>
    <property type="match status" value="1"/>
</dbReference>
<proteinExistence type="predicted"/>
<dbReference type="OrthoDB" id="1306348at2759"/>
<comment type="caution">
    <text evidence="2">The sequence shown here is derived from an EMBL/GenBank/DDBJ whole genome shotgun (WGS) entry which is preliminary data.</text>
</comment>
<accession>A0A6D2IVD1</accession>
<dbReference type="InterPro" id="IPR026960">
    <property type="entry name" value="RVT-Znf"/>
</dbReference>
<dbReference type="PANTHER" id="PTHR33116">
    <property type="entry name" value="REVERSE TRANSCRIPTASE ZINC-BINDING DOMAIN-CONTAINING PROTEIN-RELATED-RELATED"/>
    <property type="match status" value="1"/>
</dbReference>
<organism evidence="2 3">
    <name type="scientific">Microthlaspi erraticum</name>
    <dbReference type="NCBI Taxonomy" id="1685480"/>
    <lineage>
        <taxon>Eukaryota</taxon>
        <taxon>Viridiplantae</taxon>
        <taxon>Streptophyta</taxon>
        <taxon>Embryophyta</taxon>
        <taxon>Tracheophyta</taxon>
        <taxon>Spermatophyta</taxon>
        <taxon>Magnoliopsida</taxon>
        <taxon>eudicotyledons</taxon>
        <taxon>Gunneridae</taxon>
        <taxon>Pentapetalae</taxon>
        <taxon>rosids</taxon>
        <taxon>malvids</taxon>
        <taxon>Brassicales</taxon>
        <taxon>Brassicaceae</taxon>
        <taxon>Coluteocarpeae</taxon>
        <taxon>Microthlaspi</taxon>
    </lineage>
</organism>
<sequence>MAGRLTLIKAVLSSVPVHSMSSIILPQSTLANLDRVSRSFLWGSSVEKRKPHLLSWKKVCRSKKEGGLGIRASKDMNLALIAKVGWRLLKDDHSLWARVLKKKYRVGDLREQSWLKPKSNWSILWRGVAKGIREVVVPGHRWIAGDGGQIRFWSDTWLSDRPLGDQAVVELPPMASSVLVKDVWRDGAGWDLASIEPFLSENSKLELMAVVVDHVTGASDRLAWKGNADGEFSVTSAYQLVTRETLPLPNMESFFDRVWRVAVPERVRVFIWLVSQQVIMTNVERRRRHLSDTDVCSVCKGDFETLIHILRDCPAMLGIWERIVPTRKRHQFFSQTLLEWVFDNLQLETNVEEPPWSIMFAMGVWWGWKWRCGNVFGEKRLCRDRVQFVKELAAEVWRANKASGQHVAPRARVERQIGWEFPNSGWFKLNTDGASPW</sequence>
<dbReference type="Pfam" id="PF13966">
    <property type="entry name" value="zf-RVT"/>
    <property type="match status" value="1"/>
</dbReference>
<evidence type="ECO:0000259" key="1">
    <source>
        <dbReference type="Pfam" id="PF13966"/>
    </source>
</evidence>
<evidence type="ECO:0000313" key="2">
    <source>
        <dbReference type="EMBL" id="CAA7033157.1"/>
    </source>
</evidence>
<dbReference type="EMBL" id="CACVBM020001129">
    <property type="protein sequence ID" value="CAA7033157.1"/>
    <property type="molecule type" value="Genomic_DNA"/>
</dbReference>
<reference evidence="2" key="1">
    <citation type="submission" date="2020-01" db="EMBL/GenBank/DDBJ databases">
        <authorList>
            <person name="Mishra B."/>
        </authorList>
    </citation>
    <scope>NUCLEOTIDE SEQUENCE [LARGE SCALE GENOMIC DNA]</scope>
</reference>
<feature type="domain" description="Reverse transcriptase zinc-binding" evidence="1">
    <location>
        <begin position="232"/>
        <end position="320"/>
    </location>
</feature>
<name>A0A6D2IVD1_9BRAS</name>
<protein>
    <recommendedName>
        <fullName evidence="1">Reverse transcriptase zinc-binding domain-containing protein</fullName>
    </recommendedName>
</protein>
<dbReference type="AlphaFoldDB" id="A0A6D2IVD1"/>
<dbReference type="Proteomes" id="UP000467841">
    <property type="component" value="Unassembled WGS sequence"/>
</dbReference>
<keyword evidence="3" id="KW-1185">Reference proteome</keyword>